<sequence length="101" mass="11124">MGILFLLMLLVALISFMVIVMTKRRRARRFAAGLAQMILSVLMFPVLTSIFSSLDGSVASLFFCLFLFAGSMYVLVIACFTPASPDSVKETAQEQFPESTT</sequence>
<dbReference type="RefSeq" id="WP_328279295.1">
    <property type="nucleotide sequence ID" value="NZ_JARTLD010000037.1"/>
</dbReference>
<name>A0ABU6PV50_9BACL</name>
<feature type="transmembrane region" description="Helical" evidence="1">
    <location>
        <begin position="60"/>
        <end position="80"/>
    </location>
</feature>
<keyword evidence="1" id="KW-0472">Membrane</keyword>
<evidence type="ECO:0000256" key="1">
    <source>
        <dbReference type="SAM" id="Phobius"/>
    </source>
</evidence>
<keyword evidence="3" id="KW-1185">Reference proteome</keyword>
<evidence type="ECO:0000313" key="3">
    <source>
        <dbReference type="Proteomes" id="UP001343257"/>
    </source>
</evidence>
<keyword evidence="1" id="KW-1133">Transmembrane helix</keyword>
<comment type="caution">
    <text evidence="2">The sequence shown here is derived from an EMBL/GenBank/DDBJ whole genome shotgun (WGS) entry which is preliminary data.</text>
</comment>
<dbReference type="EMBL" id="JARTLD010000037">
    <property type="protein sequence ID" value="MED5018765.1"/>
    <property type="molecule type" value="Genomic_DNA"/>
</dbReference>
<proteinExistence type="predicted"/>
<evidence type="ECO:0008006" key="4">
    <source>
        <dbReference type="Google" id="ProtNLM"/>
    </source>
</evidence>
<gene>
    <name evidence="2" type="ORF">P9847_15760</name>
</gene>
<feature type="transmembrane region" description="Helical" evidence="1">
    <location>
        <begin position="34"/>
        <end position="54"/>
    </location>
</feature>
<accession>A0ABU6PV50</accession>
<feature type="transmembrane region" description="Helical" evidence="1">
    <location>
        <begin position="6"/>
        <end position="22"/>
    </location>
</feature>
<protein>
    <recommendedName>
        <fullName evidence="4">YesK-like protein</fullName>
    </recommendedName>
</protein>
<evidence type="ECO:0000313" key="2">
    <source>
        <dbReference type="EMBL" id="MED5018765.1"/>
    </source>
</evidence>
<keyword evidence="1" id="KW-0812">Transmembrane</keyword>
<organism evidence="2 3">
    <name type="scientific">Paenibacillus chibensis</name>
    <dbReference type="NCBI Taxonomy" id="59846"/>
    <lineage>
        <taxon>Bacteria</taxon>
        <taxon>Bacillati</taxon>
        <taxon>Bacillota</taxon>
        <taxon>Bacilli</taxon>
        <taxon>Bacillales</taxon>
        <taxon>Paenibacillaceae</taxon>
        <taxon>Paenibacillus</taxon>
    </lineage>
</organism>
<reference evidence="2 3" key="1">
    <citation type="submission" date="2023-03" db="EMBL/GenBank/DDBJ databases">
        <title>Bacillus Genome Sequencing.</title>
        <authorList>
            <person name="Dunlap C."/>
        </authorList>
    </citation>
    <scope>NUCLEOTIDE SEQUENCE [LARGE SCALE GENOMIC DNA]</scope>
    <source>
        <strain evidence="2 3">NRS-52</strain>
    </source>
</reference>
<dbReference type="Proteomes" id="UP001343257">
    <property type="component" value="Unassembled WGS sequence"/>
</dbReference>